<name>A0AAE0KB05_9PEZI</name>
<accession>A0AAE0KB05</accession>
<reference evidence="1" key="2">
    <citation type="submission" date="2023-06" db="EMBL/GenBank/DDBJ databases">
        <authorList>
            <consortium name="Lawrence Berkeley National Laboratory"/>
            <person name="Haridas S."/>
            <person name="Hensen N."/>
            <person name="Bonometti L."/>
            <person name="Westerberg I."/>
            <person name="Brannstrom I.O."/>
            <person name="Guillou S."/>
            <person name="Cros-Aarteil S."/>
            <person name="Calhoun S."/>
            <person name="Kuo A."/>
            <person name="Mondo S."/>
            <person name="Pangilinan J."/>
            <person name="Riley R."/>
            <person name="Labutti K."/>
            <person name="Andreopoulos B."/>
            <person name="Lipzen A."/>
            <person name="Chen C."/>
            <person name="Yanf M."/>
            <person name="Daum C."/>
            <person name="Ng V."/>
            <person name="Clum A."/>
            <person name="Steindorff A."/>
            <person name="Ohm R."/>
            <person name="Martin F."/>
            <person name="Silar P."/>
            <person name="Natvig D."/>
            <person name="Lalanne C."/>
            <person name="Gautier V."/>
            <person name="Ament-Velasquez S.L."/>
            <person name="Kruys A."/>
            <person name="Hutchinson M.I."/>
            <person name="Powell A.J."/>
            <person name="Barry K."/>
            <person name="Miller A.N."/>
            <person name="Grigoriev I.V."/>
            <person name="Debuchy R."/>
            <person name="Gladieux P."/>
            <person name="Thoren M.H."/>
            <person name="Johannesson H."/>
        </authorList>
    </citation>
    <scope>NUCLEOTIDE SEQUENCE</scope>
    <source>
        <strain evidence="1">CBS 958.72</strain>
    </source>
</reference>
<evidence type="ECO:0000313" key="1">
    <source>
        <dbReference type="EMBL" id="KAK3373374.1"/>
    </source>
</evidence>
<protein>
    <submittedName>
        <fullName evidence="1">Uncharacterized protein</fullName>
    </submittedName>
</protein>
<proteinExistence type="predicted"/>
<dbReference type="AlphaFoldDB" id="A0AAE0KB05"/>
<evidence type="ECO:0000313" key="2">
    <source>
        <dbReference type="Proteomes" id="UP001287356"/>
    </source>
</evidence>
<organism evidence="1 2">
    <name type="scientific">Lasiosphaeria ovina</name>
    <dbReference type="NCBI Taxonomy" id="92902"/>
    <lineage>
        <taxon>Eukaryota</taxon>
        <taxon>Fungi</taxon>
        <taxon>Dikarya</taxon>
        <taxon>Ascomycota</taxon>
        <taxon>Pezizomycotina</taxon>
        <taxon>Sordariomycetes</taxon>
        <taxon>Sordariomycetidae</taxon>
        <taxon>Sordariales</taxon>
        <taxon>Lasiosphaeriaceae</taxon>
        <taxon>Lasiosphaeria</taxon>
    </lineage>
</organism>
<sequence>MLSCGSPISFCLPFFLANAEMALGRATTHCAMKCRFSQWQLRRSGTSLTRPDAVSRKINQHGSVYTRNDSAV</sequence>
<dbReference type="Proteomes" id="UP001287356">
    <property type="component" value="Unassembled WGS sequence"/>
</dbReference>
<dbReference type="EMBL" id="JAULSN010000004">
    <property type="protein sequence ID" value="KAK3373374.1"/>
    <property type="molecule type" value="Genomic_DNA"/>
</dbReference>
<gene>
    <name evidence="1" type="ORF">B0T24DRAFT_622960</name>
</gene>
<comment type="caution">
    <text evidence="1">The sequence shown here is derived from an EMBL/GenBank/DDBJ whole genome shotgun (WGS) entry which is preliminary data.</text>
</comment>
<reference evidence="1" key="1">
    <citation type="journal article" date="2023" name="Mol. Phylogenet. Evol.">
        <title>Genome-scale phylogeny and comparative genomics of the fungal order Sordariales.</title>
        <authorList>
            <person name="Hensen N."/>
            <person name="Bonometti L."/>
            <person name="Westerberg I."/>
            <person name="Brannstrom I.O."/>
            <person name="Guillou S."/>
            <person name="Cros-Aarteil S."/>
            <person name="Calhoun S."/>
            <person name="Haridas S."/>
            <person name="Kuo A."/>
            <person name="Mondo S."/>
            <person name="Pangilinan J."/>
            <person name="Riley R."/>
            <person name="LaButti K."/>
            <person name="Andreopoulos B."/>
            <person name="Lipzen A."/>
            <person name="Chen C."/>
            <person name="Yan M."/>
            <person name="Daum C."/>
            <person name="Ng V."/>
            <person name="Clum A."/>
            <person name="Steindorff A."/>
            <person name="Ohm R.A."/>
            <person name="Martin F."/>
            <person name="Silar P."/>
            <person name="Natvig D.O."/>
            <person name="Lalanne C."/>
            <person name="Gautier V."/>
            <person name="Ament-Velasquez S.L."/>
            <person name="Kruys A."/>
            <person name="Hutchinson M.I."/>
            <person name="Powell A.J."/>
            <person name="Barry K."/>
            <person name="Miller A.N."/>
            <person name="Grigoriev I.V."/>
            <person name="Debuchy R."/>
            <person name="Gladieux P."/>
            <person name="Hiltunen Thoren M."/>
            <person name="Johannesson H."/>
        </authorList>
    </citation>
    <scope>NUCLEOTIDE SEQUENCE</scope>
    <source>
        <strain evidence="1">CBS 958.72</strain>
    </source>
</reference>
<keyword evidence="2" id="KW-1185">Reference proteome</keyword>